<dbReference type="Proteomes" id="UP000198211">
    <property type="component" value="Unassembled WGS sequence"/>
</dbReference>
<feature type="compositionally biased region" description="Acidic residues" evidence="1">
    <location>
        <begin position="20"/>
        <end position="29"/>
    </location>
</feature>
<gene>
    <name evidence="3" type="ORF">PHMEG_00027612</name>
</gene>
<feature type="region of interest" description="Disordered" evidence="1">
    <location>
        <begin position="1"/>
        <end position="29"/>
    </location>
</feature>
<sequence length="316" mass="35443">VNHIEGGEDPGKYAGFESDAGNDDGDDEDDLVETIEPGIAQVPVPPEMRFDASLLSSLGGLGKVAAVAVAYTVLKEMGVSGWSELTTHTLYDYLLEVYEARPPNGMQKDYPRLYTGDSGPTTKALDVASSSSGQHAKQFKRELKHPDFKVKSCDAILEDVLNAAPIEPSELCVFLGLLIARSIAPNKEKLAHHWKMSEKGAISRGCFWRFMTRDRFMHISRNLRFNSNENPRAAKYRAWKLRPLIDALQNRFAAGYTPPNIMAFDDAMLHSRSTFNRMRVYIVDKPQNEARICSCCAAHRRPTAFGEYQVWLRTRL</sequence>
<dbReference type="PANTHER" id="PTHR46599">
    <property type="entry name" value="PIGGYBAC TRANSPOSABLE ELEMENT-DERIVED PROTEIN 4"/>
    <property type="match status" value="1"/>
</dbReference>
<dbReference type="EMBL" id="NBNE01007118">
    <property type="protein sequence ID" value="OWZ01073.1"/>
    <property type="molecule type" value="Genomic_DNA"/>
</dbReference>
<dbReference type="STRING" id="4795.A0A225V6S8"/>
<feature type="compositionally biased region" description="Basic and acidic residues" evidence="1">
    <location>
        <begin position="1"/>
        <end position="11"/>
    </location>
</feature>
<dbReference type="OrthoDB" id="125608at2759"/>
<organism evidence="3 4">
    <name type="scientific">Phytophthora megakarya</name>
    <dbReference type="NCBI Taxonomy" id="4795"/>
    <lineage>
        <taxon>Eukaryota</taxon>
        <taxon>Sar</taxon>
        <taxon>Stramenopiles</taxon>
        <taxon>Oomycota</taxon>
        <taxon>Peronosporomycetes</taxon>
        <taxon>Peronosporales</taxon>
        <taxon>Peronosporaceae</taxon>
        <taxon>Phytophthora</taxon>
    </lineage>
</organism>
<proteinExistence type="predicted"/>
<evidence type="ECO:0000313" key="4">
    <source>
        <dbReference type="Proteomes" id="UP000198211"/>
    </source>
</evidence>
<comment type="caution">
    <text evidence="3">The sequence shown here is derived from an EMBL/GenBank/DDBJ whole genome shotgun (WGS) entry which is preliminary data.</text>
</comment>
<evidence type="ECO:0000256" key="1">
    <source>
        <dbReference type="SAM" id="MobiDB-lite"/>
    </source>
</evidence>
<dbReference type="InterPro" id="IPR029526">
    <property type="entry name" value="PGBD"/>
</dbReference>
<dbReference type="PANTHER" id="PTHR46599:SF3">
    <property type="entry name" value="PIGGYBAC TRANSPOSABLE ELEMENT-DERIVED PROTEIN 4"/>
    <property type="match status" value="1"/>
</dbReference>
<name>A0A225V6S8_9STRA</name>
<protein>
    <recommendedName>
        <fullName evidence="2">PiggyBac transposable element-derived protein domain-containing protein</fullName>
    </recommendedName>
</protein>
<dbReference type="Pfam" id="PF13843">
    <property type="entry name" value="DDE_Tnp_1_7"/>
    <property type="match status" value="1"/>
</dbReference>
<dbReference type="AlphaFoldDB" id="A0A225V6S8"/>
<feature type="non-terminal residue" evidence="3">
    <location>
        <position position="1"/>
    </location>
</feature>
<feature type="domain" description="PiggyBac transposable element-derived protein" evidence="2">
    <location>
        <begin position="155"/>
        <end position="296"/>
    </location>
</feature>
<keyword evidence="4" id="KW-1185">Reference proteome</keyword>
<evidence type="ECO:0000259" key="2">
    <source>
        <dbReference type="Pfam" id="PF13843"/>
    </source>
</evidence>
<accession>A0A225V6S8</accession>
<reference evidence="4" key="1">
    <citation type="submission" date="2017-03" db="EMBL/GenBank/DDBJ databases">
        <title>Phytopthora megakarya and P. palmivora, two closely related causual agents of cacao black pod achieved similar genome size and gene model numbers by different mechanisms.</title>
        <authorList>
            <person name="Ali S."/>
            <person name="Shao J."/>
            <person name="Larry D.J."/>
            <person name="Kronmiller B."/>
            <person name="Shen D."/>
            <person name="Strem M.D."/>
            <person name="Melnick R.L."/>
            <person name="Guiltinan M.J."/>
            <person name="Tyler B.M."/>
            <person name="Meinhardt L.W."/>
            <person name="Bailey B.A."/>
        </authorList>
    </citation>
    <scope>NUCLEOTIDE SEQUENCE [LARGE SCALE GENOMIC DNA]</scope>
    <source>
        <strain evidence="4">zdho120</strain>
    </source>
</reference>
<evidence type="ECO:0000313" key="3">
    <source>
        <dbReference type="EMBL" id="OWZ01073.1"/>
    </source>
</evidence>